<feature type="compositionally biased region" description="Gly residues" evidence="1">
    <location>
        <begin position="104"/>
        <end position="129"/>
    </location>
</feature>
<dbReference type="HOGENOM" id="CLU_1816090_0_0_1"/>
<keyword evidence="3" id="KW-1185">Reference proteome</keyword>
<sequence length="142" mass="14585">MTTSNNGHETIITSVNPNNLSVPAVSTTCIPSLKSWTSYTFCHRNRQTAGNPSRQANKNLNQNGMPAGKPPGSSSSDNGGNAGGRGNPNGLNLPNSWYNPPRGNGRGSNGGGSNRGGGSRGGRGGGGDGNPELQDSNLPPWW</sequence>
<organism evidence="2 3">
    <name type="scientific">Laccaria amethystina LaAM-08-1</name>
    <dbReference type="NCBI Taxonomy" id="1095629"/>
    <lineage>
        <taxon>Eukaryota</taxon>
        <taxon>Fungi</taxon>
        <taxon>Dikarya</taxon>
        <taxon>Basidiomycota</taxon>
        <taxon>Agaricomycotina</taxon>
        <taxon>Agaricomycetes</taxon>
        <taxon>Agaricomycetidae</taxon>
        <taxon>Agaricales</taxon>
        <taxon>Agaricineae</taxon>
        <taxon>Hydnangiaceae</taxon>
        <taxon>Laccaria</taxon>
    </lineage>
</organism>
<reference evidence="2 3" key="1">
    <citation type="submission" date="2014-04" db="EMBL/GenBank/DDBJ databases">
        <authorList>
            <consortium name="DOE Joint Genome Institute"/>
            <person name="Kuo A."/>
            <person name="Kohler A."/>
            <person name="Nagy L.G."/>
            <person name="Floudas D."/>
            <person name="Copeland A."/>
            <person name="Barry K.W."/>
            <person name="Cichocki N."/>
            <person name="Veneault-Fourrey C."/>
            <person name="LaButti K."/>
            <person name="Lindquist E.A."/>
            <person name="Lipzen A."/>
            <person name="Lundell T."/>
            <person name="Morin E."/>
            <person name="Murat C."/>
            <person name="Sun H."/>
            <person name="Tunlid A."/>
            <person name="Henrissat B."/>
            <person name="Grigoriev I.V."/>
            <person name="Hibbett D.S."/>
            <person name="Martin F."/>
            <person name="Nordberg H.P."/>
            <person name="Cantor M.N."/>
            <person name="Hua S.X."/>
        </authorList>
    </citation>
    <scope>NUCLEOTIDE SEQUENCE [LARGE SCALE GENOMIC DNA]</scope>
    <source>
        <strain evidence="2 3">LaAM-08-1</strain>
    </source>
</reference>
<evidence type="ECO:0000313" key="2">
    <source>
        <dbReference type="EMBL" id="KIJ98896.1"/>
    </source>
</evidence>
<accession>A0A0C9XMX6</accession>
<gene>
    <name evidence="2" type="ORF">K443DRAFT_103170</name>
</gene>
<name>A0A0C9XMX6_9AGAR</name>
<dbReference type="Proteomes" id="UP000054477">
    <property type="component" value="Unassembled WGS sequence"/>
</dbReference>
<feature type="compositionally biased region" description="Polar residues" evidence="1">
    <location>
        <begin position="47"/>
        <end position="64"/>
    </location>
</feature>
<feature type="compositionally biased region" description="Polar residues" evidence="1">
    <location>
        <begin position="133"/>
        <end position="142"/>
    </location>
</feature>
<dbReference type="AlphaFoldDB" id="A0A0C9XMX6"/>
<evidence type="ECO:0000313" key="3">
    <source>
        <dbReference type="Proteomes" id="UP000054477"/>
    </source>
</evidence>
<protein>
    <submittedName>
        <fullName evidence="2">Uncharacterized protein</fullName>
    </submittedName>
</protein>
<feature type="compositionally biased region" description="Low complexity" evidence="1">
    <location>
        <begin position="70"/>
        <end position="79"/>
    </location>
</feature>
<reference evidence="3" key="2">
    <citation type="submission" date="2015-01" db="EMBL/GenBank/DDBJ databases">
        <title>Evolutionary Origins and Diversification of the Mycorrhizal Mutualists.</title>
        <authorList>
            <consortium name="DOE Joint Genome Institute"/>
            <consortium name="Mycorrhizal Genomics Consortium"/>
            <person name="Kohler A."/>
            <person name="Kuo A."/>
            <person name="Nagy L.G."/>
            <person name="Floudas D."/>
            <person name="Copeland A."/>
            <person name="Barry K.W."/>
            <person name="Cichocki N."/>
            <person name="Veneault-Fourrey C."/>
            <person name="LaButti K."/>
            <person name="Lindquist E.A."/>
            <person name="Lipzen A."/>
            <person name="Lundell T."/>
            <person name="Morin E."/>
            <person name="Murat C."/>
            <person name="Riley R."/>
            <person name="Ohm R."/>
            <person name="Sun H."/>
            <person name="Tunlid A."/>
            <person name="Henrissat B."/>
            <person name="Grigoriev I.V."/>
            <person name="Hibbett D.S."/>
            <person name="Martin F."/>
        </authorList>
    </citation>
    <scope>NUCLEOTIDE SEQUENCE [LARGE SCALE GENOMIC DNA]</scope>
    <source>
        <strain evidence="3">LaAM-08-1</strain>
    </source>
</reference>
<feature type="region of interest" description="Disordered" evidence="1">
    <location>
        <begin position="45"/>
        <end position="142"/>
    </location>
</feature>
<evidence type="ECO:0000256" key="1">
    <source>
        <dbReference type="SAM" id="MobiDB-lite"/>
    </source>
</evidence>
<dbReference type="EMBL" id="KN838658">
    <property type="protein sequence ID" value="KIJ98896.1"/>
    <property type="molecule type" value="Genomic_DNA"/>
</dbReference>
<proteinExistence type="predicted"/>